<reference evidence="2" key="2">
    <citation type="submission" date="2023-01" db="EMBL/GenBank/DDBJ databases">
        <authorList>
            <person name="Sun Q."/>
            <person name="Evtushenko L."/>
        </authorList>
    </citation>
    <scope>NUCLEOTIDE SEQUENCE</scope>
    <source>
        <strain evidence="2">VKM Ac-1069</strain>
    </source>
</reference>
<keyword evidence="1" id="KW-0472">Membrane</keyword>
<feature type="transmembrane region" description="Helical" evidence="1">
    <location>
        <begin position="332"/>
        <end position="365"/>
    </location>
</feature>
<proteinExistence type="predicted"/>
<gene>
    <name evidence="2" type="ORF">GCM10017577_00500</name>
</gene>
<accession>A0A9W6KXA1</accession>
<dbReference type="AlphaFoldDB" id="A0A9W6KXA1"/>
<protein>
    <recommendedName>
        <fullName evidence="4">Glycosyl transferase</fullName>
    </recommendedName>
</protein>
<keyword evidence="1" id="KW-0812">Transmembrane</keyword>
<dbReference type="Proteomes" id="UP001143463">
    <property type="component" value="Unassembled WGS sequence"/>
</dbReference>
<name>A0A9W6KXA1_9PSEU</name>
<evidence type="ECO:0000313" key="3">
    <source>
        <dbReference type="Proteomes" id="UP001143463"/>
    </source>
</evidence>
<feature type="transmembrane region" description="Helical" evidence="1">
    <location>
        <begin position="261"/>
        <end position="281"/>
    </location>
</feature>
<feature type="transmembrane region" description="Helical" evidence="1">
    <location>
        <begin position="183"/>
        <end position="201"/>
    </location>
</feature>
<keyword evidence="3" id="KW-1185">Reference proteome</keyword>
<keyword evidence="1" id="KW-1133">Transmembrane helix</keyword>
<dbReference type="EMBL" id="BSFQ01000001">
    <property type="protein sequence ID" value="GLL08910.1"/>
    <property type="molecule type" value="Genomic_DNA"/>
</dbReference>
<feature type="transmembrane region" description="Helical" evidence="1">
    <location>
        <begin position="104"/>
        <end position="129"/>
    </location>
</feature>
<feature type="transmembrane region" description="Helical" evidence="1">
    <location>
        <begin position="231"/>
        <end position="249"/>
    </location>
</feature>
<feature type="transmembrane region" description="Helical" evidence="1">
    <location>
        <begin position="32"/>
        <end position="50"/>
    </location>
</feature>
<evidence type="ECO:0000256" key="1">
    <source>
        <dbReference type="SAM" id="Phobius"/>
    </source>
</evidence>
<evidence type="ECO:0008006" key="4">
    <source>
        <dbReference type="Google" id="ProtNLM"/>
    </source>
</evidence>
<comment type="caution">
    <text evidence="2">The sequence shown here is derived from an EMBL/GenBank/DDBJ whole genome shotgun (WGS) entry which is preliminary data.</text>
</comment>
<evidence type="ECO:0000313" key="2">
    <source>
        <dbReference type="EMBL" id="GLL08910.1"/>
    </source>
</evidence>
<organism evidence="2 3">
    <name type="scientific">Pseudonocardia halophobica</name>
    <dbReference type="NCBI Taxonomy" id="29401"/>
    <lineage>
        <taxon>Bacteria</taxon>
        <taxon>Bacillati</taxon>
        <taxon>Actinomycetota</taxon>
        <taxon>Actinomycetes</taxon>
        <taxon>Pseudonocardiales</taxon>
        <taxon>Pseudonocardiaceae</taxon>
        <taxon>Pseudonocardia</taxon>
    </lineage>
</organism>
<sequence length="587" mass="60619">MFAESPTCATLPPVPAPPLAAPSAAVRAERGGRGWLGVAALVYLAISLLLQHRALGDFAGSAIGRTSTDATGFTWWLAHTAHALTTGTNPLVTDLQHYPVGVNALWNTAVPLLGVLLAPVTLTAGATAAFNGGMVLGPVVSGVAAAAALGGIVRSRVARATAGALYAFSPFMVAHLQAGHLNLVWAVLPPVLLALAHRLFVRDLRRPWLLGALTGLALAAQTWLYTQTLAIGVLMLVVLAMVLAVRYPGRAADRLPALVEAGVSCLGVFAVLAGYAVYLLLAGPARPRAPLRSPEYGSADLANTIAPTWLTAIRAVPAPIGMQGNLGEQGGYLGVAVLLLLLLTVLTCGTAAGIAAAVGAVAWVLELGPQLFVAGEPTGVPLPWRALVKVPLLGEVEPVRLQVVVTLAVAVLAGLALDRVPRPVALVAVVAAMSWIPADAQRTTSAAVPAHPQLAGQVVETWPRITGDWYGGADPLRAQIASGFGYRLSGGYFLGADADHPLLLQSPWNRYQAGAALAQEWPTLAAPPDPAGAARDLREVGVTVVLVTPRPGEDPTPVLDWTRRVTGSEGVPLEGAWAFPLAATLHG</sequence>
<reference evidence="2" key="1">
    <citation type="journal article" date="2014" name="Int. J. Syst. Evol. Microbiol.">
        <title>Complete genome sequence of Corynebacterium casei LMG S-19264T (=DSM 44701T), isolated from a smear-ripened cheese.</title>
        <authorList>
            <consortium name="US DOE Joint Genome Institute (JGI-PGF)"/>
            <person name="Walter F."/>
            <person name="Albersmeier A."/>
            <person name="Kalinowski J."/>
            <person name="Ruckert C."/>
        </authorList>
    </citation>
    <scope>NUCLEOTIDE SEQUENCE</scope>
    <source>
        <strain evidence="2">VKM Ac-1069</strain>
    </source>
</reference>
<feature type="transmembrane region" description="Helical" evidence="1">
    <location>
        <begin position="135"/>
        <end position="153"/>
    </location>
</feature>